<dbReference type="OrthoDB" id="5553410at2759"/>
<organism evidence="3 4">
    <name type="scientific">Eremothecium cymbalariae (strain CBS 270.75 / DBVPG 7215 / KCTC 17166 / NRRL Y-17582)</name>
    <name type="common">Yeast</name>
    <dbReference type="NCBI Taxonomy" id="931890"/>
    <lineage>
        <taxon>Eukaryota</taxon>
        <taxon>Fungi</taxon>
        <taxon>Dikarya</taxon>
        <taxon>Ascomycota</taxon>
        <taxon>Saccharomycotina</taxon>
        <taxon>Saccharomycetes</taxon>
        <taxon>Saccharomycetales</taxon>
        <taxon>Saccharomycetaceae</taxon>
        <taxon>Eremothecium</taxon>
    </lineage>
</organism>
<keyword evidence="4" id="KW-1185">Reference proteome</keyword>
<evidence type="ECO:0000259" key="2">
    <source>
        <dbReference type="Pfam" id="PF10615"/>
    </source>
</evidence>
<evidence type="ECO:0000256" key="1">
    <source>
        <dbReference type="SAM" id="Phobius"/>
    </source>
</evidence>
<dbReference type="FunCoup" id="I6NE35">
    <property type="interactions" value="22"/>
</dbReference>
<keyword evidence="1" id="KW-1133">Transmembrane helix</keyword>
<dbReference type="eggNOG" id="ENOG502RZUI">
    <property type="taxonomic scope" value="Eukaryota"/>
</dbReference>
<dbReference type="GeneID" id="11472105"/>
<dbReference type="InParanoid" id="I6NE35"/>
<proteinExistence type="predicted"/>
<dbReference type="InterPro" id="IPR037119">
    <property type="entry name" value="Haem_oxidase_HugZ-like_sf"/>
</dbReference>
<dbReference type="Proteomes" id="UP000006790">
    <property type="component" value="Chromosome 5"/>
</dbReference>
<dbReference type="InterPro" id="IPR019595">
    <property type="entry name" value="DUF2470"/>
</dbReference>
<dbReference type="KEGG" id="erc:Ecym_5589"/>
<feature type="domain" description="DUF2470" evidence="2">
    <location>
        <begin position="6"/>
        <end position="86"/>
    </location>
</feature>
<evidence type="ECO:0000313" key="4">
    <source>
        <dbReference type="Proteomes" id="UP000006790"/>
    </source>
</evidence>
<dbReference type="HOGENOM" id="CLU_081019_1_0_1"/>
<feature type="transmembrane region" description="Helical" evidence="1">
    <location>
        <begin position="109"/>
        <end position="128"/>
    </location>
</feature>
<dbReference type="OMA" id="DFLIEWY"/>
<name>I6NE35_ERECY</name>
<sequence>MSEALQQRIIAHMNKEHQLALEDYLVIYGNVPVTRKIRSIRMKRIEKDYMVIEFDHTDVDFEVEKTIIFEPALEDWSEARDRLVTMAKEAAARRGLSHKQIAQFSPPSLAGWLLIAVVYTPILCYYKKNWFSWISLPESLQFLFWDSTLLSIIVAVLACHSLECLFLLRGRLNFYRVPTDYMVEWYISGLVEGYPAIKRFDDLINKANLQPGSAKTM</sequence>
<dbReference type="Gene3D" id="3.20.180.10">
    <property type="entry name" value="PNP-oxidase-like"/>
    <property type="match status" value="1"/>
</dbReference>
<dbReference type="Pfam" id="PF10615">
    <property type="entry name" value="DUF2470"/>
    <property type="match status" value="1"/>
</dbReference>
<dbReference type="PANTHER" id="PTHR37783">
    <property type="entry name" value="MEMBRANE PROTEIN, PUTATIVE (AFU_ORTHOLOGUE AFUA_1G04315)-RELATED"/>
    <property type="match status" value="1"/>
</dbReference>
<feature type="transmembrane region" description="Helical" evidence="1">
    <location>
        <begin position="148"/>
        <end position="168"/>
    </location>
</feature>
<protein>
    <recommendedName>
        <fullName evidence="2">DUF2470 domain-containing protein</fullName>
    </recommendedName>
</protein>
<evidence type="ECO:0000313" key="3">
    <source>
        <dbReference type="EMBL" id="AET40327.1"/>
    </source>
</evidence>
<reference evidence="3 4" key="1">
    <citation type="journal article" date="2011" name="G3 (Bethesda)">
        <title>Genome evolution in the Eremothecium clade of the Saccharomyces complex revealed by comparative genomics.</title>
        <authorList>
            <person name="Wendland J."/>
            <person name="Walther A."/>
        </authorList>
    </citation>
    <scope>NUCLEOTIDE SEQUENCE [LARGE SCALE GENOMIC DNA]</scope>
    <source>
        <strain evidence="4">CBS 270.75 / DBVPG 7215 / KCTC 17166 / NRRL Y-17582</strain>
    </source>
</reference>
<keyword evidence="1" id="KW-0472">Membrane</keyword>
<dbReference type="EMBL" id="CP002501">
    <property type="protein sequence ID" value="AET40327.1"/>
    <property type="molecule type" value="Genomic_DNA"/>
</dbReference>
<dbReference type="PANTHER" id="PTHR37783:SF1">
    <property type="entry name" value="MEMBRANE PROTEIN, PUTATIVE (AFU_ORTHOLOGUE AFUA_1G04315)-RELATED"/>
    <property type="match status" value="1"/>
</dbReference>
<keyword evidence="1" id="KW-0812">Transmembrane</keyword>
<accession>I6NE35</accession>
<dbReference type="RefSeq" id="XP_003647144.1">
    <property type="nucleotide sequence ID" value="XM_003647096.1"/>
</dbReference>
<gene>
    <name evidence="3" type="ordered locus">Ecym_5589</name>
</gene>
<dbReference type="AlphaFoldDB" id="I6NE35"/>